<keyword evidence="3" id="KW-0804">Transcription</keyword>
<evidence type="ECO:0000313" key="6">
    <source>
        <dbReference type="Proteomes" id="UP000029264"/>
    </source>
</evidence>
<dbReference type="InterPro" id="IPR018060">
    <property type="entry name" value="HTH_AraC"/>
</dbReference>
<keyword evidence="6" id="KW-1185">Reference proteome</keyword>
<comment type="caution">
    <text evidence="5">The sequence shown here is derived from an EMBL/GenBank/DDBJ whole genome shotgun (WGS) entry which is preliminary data.</text>
</comment>
<evidence type="ECO:0000313" key="5">
    <source>
        <dbReference type="EMBL" id="KFZ36047.1"/>
    </source>
</evidence>
<evidence type="ECO:0000259" key="4">
    <source>
        <dbReference type="PROSITE" id="PS01124"/>
    </source>
</evidence>
<keyword evidence="2" id="KW-0238">DNA-binding</keyword>
<sequence>MPIAESLLQPLHASRRTVRQLVENRTLYESHGLDLAIYDTYEEAERVRLDADQVLYCAMLSGKKVLHGEDGYDAAFLPNESFVMSPGDKVYIDFPEASSAAPTTCLTLSFSPTRIIEARDKLAMQHADIQLNSWCNITNHHLHITHSAATQHLLLRIADAFMMGDHDRDLVLNFGVDELLSRMARQYGHQALLQLAAQDPEQNALTAVLSFIDKHLHRAIDVEQLCKVACMSRSKLYQQFTALAGCSPMEYIQQQRLHRAQILLEQGQSVTQAFLSAGFVNAAHFSRRFQQHFGVTPKQYAVKAMQKAG</sequence>
<accession>A0A094J9W6</accession>
<dbReference type="EMBL" id="JPEO01000025">
    <property type="protein sequence ID" value="KFZ36047.1"/>
    <property type="molecule type" value="Genomic_DNA"/>
</dbReference>
<dbReference type="PROSITE" id="PS01124">
    <property type="entry name" value="HTH_ARAC_FAMILY_2"/>
    <property type="match status" value="1"/>
</dbReference>
<dbReference type="Gene3D" id="1.10.10.60">
    <property type="entry name" value="Homeodomain-like"/>
    <property type="match status" value="2"/>
</dbReference>
<dbReference type="eggNOG" id="COG2207">
    <property type="taxonomic scope" value="Bacteria"/>
</dbReference>
<feature type="domain" description="HTH araC/xylS-type" evidence="4">
    <location>
        <begin position="206"/>
        <end position="303"/>
    </location>
</feature>
<dbReference type="SUPFAM" id="SSF46689">
    <property type="entry name" value="Homeodomain-like"/>
    <property type="match status" value="2"/>
</dbReference>
<proteinExistence type="predicted"/>
<gene>
    <name evidence="5" type="ORF">HR45_18380</name>
</gene>
<dbReference type="AlphaFoldDB" id="A0A094J9W6"/>
<dbReference type="InterPro" id="IPR009057">
    <property type="entry name" value="Homeodomain-like_sf"/>
</dbReference>
<dbReference type="OrthoDB" id="9783876at2"/>
<dbReference type="GO" id="GO:0043565">
    <property type="term" value="F:sequence-specific DNA binding"/>
    <property type="evidence" value="ECO:0007669"/>
    <property type="project" value="InterPro"/>
</dbReference>
<dbReference type="InterPro" id="IPR050204">
    <property type="entry name" value="AraC_XylS_family_regulators"/>
</dbReference>
<organism evidence="5 6">
    <name type="scientific">Shewanella mangrovi</name>
    <dbReference type="NCBI Taxonomy" id="1515746"/>
    <lineage>
        <taxon>Bacteria</taxon>
        <taxon>Pseudomonadati</taxon>
        <taxon>Pseudomonadota</taxon>
        <taxon>Gammaproteobacteria</taxon>
        <taxon>Alteromonadales</taxon>
        <taxon>Shewanellaceae</taxon>
        <taxon>Shewanella</taxon>
    </lineage>
</organism>
<evidence type="ECO:0000256" key="1">
    <source>
        <dbReference type="ARBA" id="ARBA00023015"/>
    </source>
</evidence>
<evidence type="ECO:0000256" key="3">
    <source>
        <dbReference type="ARBA" id="ARBA00023163"/>
    </source>
</evidence>
<name>A0A094J9W6_9GAMM</name>
<dbReference type="Proteomes" id="UP000029264">
    <property type="component" value="Unassembled WGS sequence"/>
</dbReference>
<dbReference type="PANTHER" id="PTHR46796">
    <property type="entry name" value="HTH-TYPE TRANSCRIPTIONAL ACTIVATOR RHAS-RELATED"/>
    <property type="match status" value="1"/>
</dbReference>
<protein>
    <recommendedName>
        <fullName evidence="4">HTH araC/xylS-type domain-containing protein</fullName>
    </recommendedName>
</protein>
<dbReference type="RefSeq" id="WP_037445657.1">
    <property type="nucleotide sequence ID" value="NZ_JPEO01000025.1"/>
</dbReference>
<dbReference type="Pfam" id="PF06719">
    <property type="entry name" value="AraC_N"/>
    <property type="match status" value="1"/>
</dbReference>
<keyword evidence="1" id="KW-0805">Transcription regulation</keyword>
<dbReference type="STRING" id="1515746.HR45_18380"/>
<reference evidence="5 6" key="1">
    <citation type="submission" date="2014-06" db="EMBL/GenBank/DDBJ databases">
        <title>Shewanella sp. YQH10.</title>
        <authorList>
            <person name="Liu Y."/>
            <person name="Zeng R."/>
        </authorList>
    </citation>
    <scope>NUCLEOTIDE SEQUENCE [LARGE SCALE GENOMIC DNA]</scope>
    <source>
        <strain evidence="5 6">YQH10</strain>
    </source>
</reference>
<dbReference type="InterPro" id="IPR009594">
    <property type="entry name" value="Tscrpt_reg_HTH_AraC_N"/>
</dbReference>
<evidence type="ECO:0000256" key="2">
    <source>
        <dbReference type="ARBA" id="ARBA00023125"/>
    </source>
</evidence>
<dbReference type="Pfam" id="PF12833">
    <property type="entry name" value="HTH_18"/>
    <property type="match status" value="1"/>
</dbReference>
<dbReference type="GO" id="GO:0003700">
    <property type="term" value="F:DNA-binding transcription factor activity"/>
    <property type="evidence" value="ECO:0007669"/>
    <property type="project" value="InterPro"/>
</dbReference>
<dbReference type="SMART" id="SM00342">
    <property type="entry name" value="HTH_ARAC"/>
    <property type="match status" value="1"/>
</dbReference>